<keyword evidence="2" id="KW-0143">Chaperone</keyword>
<dbReference type="Proteomes" id="UP000054321">
    <property type="component" value="Unassembled WGS sequence"/>
</dbReference>
<accession>A0A0C3CRQ4</accession>
<dbReference type="PANTHER" id="PTHR33643">
    <property type="entry name" value="UREASE ACCESSORY PROTEIN D"/>
    <property type="match status" value="1"/>
</dbReference>
<reference evidence="3 4" key="1">
    <citation type="submission" date="2014-04" db="EMBL/GenBank/DDBJ databases">
        <authorList>
            <consortium name="DOE Joint Genome Institute"/>
            <person name="Kuo A."/>
            <person name="Martino E."/>
            <person name="Perotto S."/>
            <person name="Kohler A."/>
            <person name="Nagy L.G."/>
            <person name="Floudas D."/>
            <person name="Copeland A."/>
            <person name="Barry K.W."/>
            <person name="Cichocki N."/>
            <person name="Veneault-Fourrey C."/>
            <person name="LaButti K."/>
            <person name="Lindquist E.A."/>
            <person name="Lipzen A."/>
            <person name="Lundell T."/>
            <person name="Morin E."/>
            <person name="Murat C."/>
            <person name="Sun H."/>
            <person name="Tunlid A."/>
            <person name="Henrissat B."/>
            <person name="Grigoriev I.V."/>
            <person name="Hibbett D.S."/>
            <person name="Martin F."/>
            <person name="Nordberg H.P."/>
            <person name="Cantor M.N."/>
            <person name="Hua S.X."/>
        </authorList>
    </citation>
    <scope>NUCLEOTIDE SEQUENCE [LARGE SCALE GENOMIC DNA]</scope>
    <source>
        <strain evidence="3 4">Zn</strain>
    </source>
</reference>
<evidence type="ECO:0000256" key="1">
    <source>
        <dbReference type="ARBA" id="ARBA00007177"/>
    </source>
</evidence>
<comment type="similarity">
    <text evidence="1">Belongs to the UreD family.</text>
</comment>
<evidence type="ECO:0000313" key="3">
    <source>
        <dbReference type="EMBL" id="KIN01679.1"/>
    </source>
</evidence>
<proteinExistence type="inferred from homology"/>
<dbReference type="PANTHER" id="PTHR33643:SF1">
    <property type="entry name" value="UREASE ACCESSORY PROTEIN D"/>
    <property type="match status" value="1"/>
</dbReference>
<reference evidence="4" key="2">
    <citation type="submission" date="2015-01" db="EMBL/GenBank/DDBJ databases">
        <title>Evolutionary Origins and Diversification of the Mycorrhizal Mutualists.</title>
        <authorList>
            <consortium name="DOE Joint Genome Institute"/>
            <consortium name="Mycorrhizal Genomics Consortium"/>
            <person name="Kohler A."/>
            <person name="Kuo A."/>
            <person name="Nagy L.G."/>
            <person name="Floudas D."/>
            <person name="Copeland A."/>
            <person name="Barry K.W."/>
            <person name="Cichocki N."/>
            <person name="Veneault-Fourrey C."/>
            <person name="LaButti K."/>
            <person name="Lindquist E.A."/>
            <person name="Lipzen A."/>
            <person name="Lundell T."/>
            <person name="Morin E."/>
            <person name="Murat C."/>
            <person name="Riley R."/>
            <person name="Ohm R."/>
            <person name="Sun H."/>
            <person name="Tunlid A."/>
            <person name="Henrissat B."/>
            <person name="Grigoriev I.V."/>
            <person name="Hibbett D.S."/>
            <person name="Martin F."/>
        </authorList>
    </citation>
    <scope>NUCLEOTIDE SEQUENCE [LARGE SCALE GENOMIC DNA]</scope>
    <source>
        <strain evidence="4">Zn</strain>
    </source>
</reference>
<evidence type="ECO:0008006" key="5">
    <source>
        <dbReference type="Google" id="ProtNLM"/>
    </source>
</evidence>
<organism evidence="3 4">
    <name type="scientific">Oidiodendron maius (strain Zn)</name>
    <dbReference type="NCBI Taxonomy" id="913774"/>
    <lineage>
        <taxon>Eukaryota</taxon>
        <taxon>Fungi</taxon>
        <taxon>Dikarya</taxon>
        <taxon>Ascomycota</taxon>
        <taxon>Pezizomycotina</taxon>
        <taxon>Leotiomycetes</taxon>
        <taxon>Leotiomycetes incertae sedis</taxon>
        <taxon>Myxotrichaceae</taxon>
        <taxon>Oidiodendron</taxon>
    </lineage>
</organism>
<evidence type="ECO:0000313" key="4">
    <source>
        <dbReference type="Proteomes" id="UP000054321"/>
    </source>
</evidence>
<sequence>MNSPFPQSFSSPGEGHLIVHLRPPSISALSKITFQYPLKLISPSPSANQPSILVFLLTYGGGLVGGDQVYLTIDVLAGARLSIATQGYTKIFKSPERDVITRQHLHVNLYPGAGCCLLPDPVQPFAESVYEQVQDFTLVPDASLCLLDWVSAGRTARGEDWDLWGWTGRNEVWVRGRGGEDGGKKRLLLRDKVVLEGDREGVGNKGLKKKMSGLGVFGTLILKGPLVEDLASFFIDEFTALPRIGAQDFRSQERREQDSGVLLTPRQVWRQARLEQEKEDGLLWSVARVRGCTVVKFGALTVEGGRSWIGSMIKEEKSIGRHFGESATMCIR</sequence>
<dbReference type="HOGENOM" id="CLU_021703_2_0_1"/>
<name>A0A0C3CRQ4_OIDMZ</name>
<dbReference type="Pfam" id="PF01774">
    <property type="entry name" value="UreD"/>
    <property type="match status" value="1"/>
</dbReference>
<evidence type="ECO:0000256" key="2">
    <source>
        <dbReference type="ARBA" id="ARBA00023186"/>
    </source>
</evidence>
<dbReference type="HAMAP" id="MF_01384">
    <property type="entry name" value="UreD"/>
    <property type="match status" value="1"/>
</dbReference>
<keyword evidence="4" id="KW-1185">Reference proteome</keyword>
<dbReference type="OrthoDB" id="5550464at2759"/>
<dbReference type="InterPro" id="IPR002669">
    <property type="entry name" value="UreD"/>
</dbReference>
<dbReference type="STRING" id="913774.A0A0C3CRQ4"/>
<dbReference type="GO" id="GO:0016151">
    <property type="term" value="F:nickel cation binding"/>
    <property type="evidence" value="ECO:0007669"/>
    <property type="project" value="InterPro"/>
</dbReference>
<gene>
    <name evidence="3" type="ORF">OIDMADRAFT_179003</name>
</gene>
<dbReference type="EMBL" id="KN832875">
    <property type="protein sequence ID" value="KIN01679.1"/>
    <property type="molecule type" value="Genomic_DNA"/>
</dbReference>
<protein>
    <recommendedName>
        <fullName evidence="5">Urease accessory protein UreD</fullName>
    </recommendedName>
</protein>
<dbReference type="AlphaFoldDB" id="A0A0C3CRQ4"/>
<dbReference type="InParanoid" id="A0A0C3CRQ4"/>